<keyword evidence="8 10" id="KW-1133">Transmembrane helix</keyword>
<name>A0A6J4LDT1_9ACTN</name>
<dbReference type="GO" id="GO:0004376">
    <property type="term" value="F:GPI mannosyltransferase activity"/>
    <property type="evidence" value="ECO:0007669"/>
    <property type="project" value="InterPro"/>
</dbReference>
<feature type="transmembrane region" description="Helical" evidence="10">
    <location>
        <begin position="326"/>
        <end position="343"/>
    </location>
</feature>
<evidence type="ECO:0000256" key="1">
    <source>
        <dbReference type="ARBA" id="ARBA00004477"/>
    </source>
</evidence>
<evidence type="ECO:0000256" key="10">
    <source>
        <dbReference type="SAM" id="Phobius"/>
    </source>
</evidence>
<evidence type="ECO:0000256" key="3">
    <source>
        <dbReference type="ARBA" id="ARBA00022502"/>
    </source>
</evidence>
<dbReference type="GO" id="GO:0006506">
    <property type="term" value="P:GPI anchor biosynthetic process"/>
    <property type="evidence" value="ECO:0007669"/>
    <property type="project" value="UniProtKB-UniPathway"/>
</dbReference>
<dbReference type="UniPathway" id="UPA00196"/>
<feature type="transmembrane region" description="Helical" evidence="10">
    <location>
        <begin position="130"/>
        <end position="158"/>
    </location>
</feature>
<dbReference type="GO" id="GO:0031501">
    <property type="term" value="C:mannosyltransferase complex"/>
    <property type="evidence" value="ECO:0007669"/>
    <property type="project" value="TreeGrafter"/>
</dbReference>
<keyword evidence="3" id="KW-0337">GPI-anchor biosynthesis</keyword>
<dbReference type="EMBL" id="CADCTT010000329">
    <property type="protein sequence ID" value="CAA9328056.1"/>
    <property type="molecule type" value="Genomic_DNA"/>
</dbReference>
<evidence type="ECO:0000256" key="2">
    <source>
        <dbReference type="ARBA" id="ARBA00004687"/>
    </source>
</evidence>
<protein>
    <submittedName>
        <fullName evidence="11">Membrane-spanning protein</fullName>
    </submittedName>
</protein>
<evidence type="ECO:0000256" key="8">
    <source>
        <dbReference type="ARBA" id="ARBA00022989"/>
    </source>
</evidence>
<keyword evidence="4" id="KW-0328">Glycosyltransferase</keyword>
<dbReference type="GO" id="GO:0016020">
    <property type="term" value="C:membrane"/>
    <property type="evidence" value="ECO:0007669"/>
    <property type="project" value="GOC"/>
</dbReference>
<evidence type="ECO:0000256" key="5">
    <source>
        <dbReference type="ARBA" id="ARBA00022679"/>
    </source>
</evidence>
<feature type="transmembrane region" description="Helical" evidence="10">
    <location>
        <begin position="170"/>
        <end position="197"/>
    </location>
</feature>
<accession>A0A6J4LDT1</accession>
<gene>
    <name evidence="11" type="ORF">AVDCRST_MAG61-2729</name>
</gene>
<feature type="transmembrane region" description="Helical" evidence="10">
    <location>
        <begin position="355"/>
        <end position="376"/>
    </location>
</feature>
<dbReference type="AlphaFoldDB" id="A0A6J4LDT1"/>
<proteinExistence type="predicted"/>
<evidence type="ECO:0000313" key="11">
    <source>
        <dbReference type="EMBL" id="CAA9328056.1"/>
    </source>
</evidence>
<keyword evidence="6 10" id="KW-0812">Transmembrane</keyword>
<dbReference type="InterPro" id="IPR007315">
    <property type="entry name" value="PIG-V/Gpi18"/>
</dbReference>
<keyword evidence="5" id="KW-0808">Transferase</keyword>
<keyword evidence="9 10" id="KW-0472">Membrane</keyword>
<feature type="transmembrane region" description="Helical" evidence="10">
    <location>
        <begin position="302"/>
        <end position="320"/>
    </location>
</feature>
<organism evidence="11">
    <name type="scientific">uncultured Friedmanniella sp</name>
    <dbReference type="NCBI Taxonomy" id="335381"/>
    <lineage>
        <taxon>Bacteria</taxon>
        <taxon>Bacillati</taxon>
        <taxon>Actinomycetota</taxon>
        <taxon>Actinomycetes</taxon>
        <taxon>Propionibacteriales</taxon>
        <taxon>Nocardioidaceae</taxon>
        <taxon>Friedmanniella</taxon>
        <taxon>environmental samples</taxon>
    </lineage>
</organism>
<evidence type="ECO:0000256" key="7">
    <source>
        <dbReference type="ARBA" id="ARBA00022824"/>
    </source>
</evidence>
<evidence type="ECO:0000256" key="9">
    <source>
        <dbReference type="ARBA" id="ARBA00023136"/>
    </source>
</evidence>
<dbReference type="GO" id="GO:0000009">
    <property type="term" value="F:alpha-1,6-mannosyltransferase activity"/>
    <property type="evidence" value="ECO:0007669"/>
    <property type="project" value="InterPro"/>
</dbReference>
<keyword evidence="7" id="KW-0256">Endoplasmic reticulum</keyword>
<dbReference type="PANTHER" id="PTHR12468:SF2">
    <property type="entry name" value="GPI MANNOSYLTRANSFERASE 2"/>
    <property type="match status" value="1"/>
</dbReference>
<feature type="transmembrane region" description="Helical" evidence="10">
    <location>
        <begin position="209"/>
        <end position="228"/>
    </location>
</feature>
<evidence type="ECO:0000256" key="6">
    <source>
        <dbReference type="ARBA" id="ARBA00022692"/>
    </source>
</evidence>
<feature type="transmembrane region" description="Helical" evidence="10">
    <location>
        <begin position="272"/>
        <end position="295"/>
    </location>
</feature>
<reference evidence="11" key="1">
    <citation type="submission" date="2020-02" db="EMBL/GenBank/DDBJ databases">
        <authorList>
            <person name="Meier V. D."/>
        </authorList>
    </citation>
    <scope>NUCLEOTIDE SEQUENCE</scope>
    <source>
        <strain evidence="11">AVDCRST_MAG61</strain>
    </source>
</reference>
<dbReference type="PANTHER" id="PTHR12468">
    <property type="entry name" value="GPI MANNOSYLTRANSFERASE 2"/>
    <property type="match status" value="1"/>
</dbReference>
<sequence length="382" mass="41547">MMRLAELAPVRLGAPPASGPGGGRLVVQAWLASRGLIALVAVLLALREGRSFTDMVSNWDVQHFSRLAEGGYFAEPDGILMAFFPGLPLLLAASLALGVPIAVGGVVLSLTCSALAAAALLRLGGPWAAVAWLFAPPAVFTAVPYTESLFCAAAFWAWERARADRWAAAALLTAAACSVRVSGLFLIGALAVMILTSRGLDAPGRLRRLAWLALPAAVIGAFATYLHGLTGSWTAWYTAQSTGWVRELTTPWQSFLNTIPAIVPGAYADHPWWAAVFRAEMVSMAVGLGVTLWCLRHRLWAEASWVGVQVLAFSLSYWFFSVNRATLLWFPLWIMLARWGTWQPERPVTARLHRASVVTAFVLSTVLLLWWCWLFFTGHWAS</sequence>
<comment type="pathway">
    <text evidence="2">Glycolipid biosynthesis; glycosylphosphatidylinositol-anchor biosynthesis.</text>
</comment>
<evidence type="ECO:0000256" key="4">
    <source>
        <dbReference type="ARBA" id="ARBA00022676"/>
    </source>
</evidence>
<comment type="subcellular location">
    <subcellularLocation>
        <location evidence="1">Endoplasmic reticulum membrane</location>
        <topology evidence="1">Multi-pass membrane protein</topology>
    </subcellularLocation>
</comment>